<dbReference type="Gene3D" id="2.160.20.10">
    <property type="entry name" value="Single-stranded right-handed beta-helix, Pectin lyase-like"/>
    <property type="match status" value="1"/>
</dbReference>
<comment type="subcellular location">
    <subcellularLocation>
        <location evidence="1">Cell envelope</location>
    </subcellularLocation>
    <subcellularLocation>
        <location evidence="2">Cell outer membrane</location>
    </subcellularLocation>
    <subcellularLocation>
        <location evidence="3">Secreted</location>
    </subcellularLocation>
</comment>
<dbReference type="InterPro" id="IPR006626">
    <property type="entry name" value="PbH1"/>
</dbReference>
<evidence type="ECO:0000256" key="1">
    <source>
        <dbReference type="ARBA" id="ARBA00004196"/>
    </source>
</evidence>
<keyword evidence="12" id="KW-1185">Reference proteome</keyword>
<dbReference type="NCBIfam" id="TIGR02543">
    <property type="entry name" value="List_Bact_rpt"/>
    <property type="match status" value="2"/>
</dbReference>
<evidence type="ECO:0000256" key="4">
    <source>
        <dbReference type="ARBA" id="ARBA00022525"/>
    </source>
</evidence>
<sequence>MFVCFMGIERINDMKKRRLICVLLSVVLVLGVFGFASAQEAAEVNDAAMEIVGGAPVDAAGTREPEPPTAGTEKDSGGEEAEPSVPAEPLAQPSVQPAEPVPEAQMENGGPPALTGEAAPAEDGLQIMPLAAGDEAALRADILNAAPGGVVEISNSLQLTNTPLTIDKNLTFRSTGGTVQLSVAGAIRHINASAGVTLTFEGVELVGNAPAAGGGIEAAGDITLNGASVRDCQAAAGGGVNAAGAVTLSNSVLSGNRASAGNGGGVNSGLTVYVSGSTVSQNTAAAGNGGGIYSAGAFTLNSGTIDGNNAGLNGGGVYSPAPNAFISGGTISGNTAQGDGGGYYGLSIFVLNGTVSGNHAVESGGGIFVETVTIENGTVSGNTAGDNGGGIYTEQDFEINGGSVKNNAAADGGGVYVLGEALLNGGTVSENNAAADGGGIYARGKTQYAGVEINGNTAANNGGGLYAYSSVSVSNGSLTGNTAATGNGGGIYCGGNFMIQSGTVSGNEAGANGGGVYAVAPNAFLRGGTVAGNTARQDGGGFYGSVAYVMGSSVTGNHAAADGGGLFVVDVTVESGLIDGNAADGYGGGIYAENGIEINNGTVSGNTAANGGGISTIGDVDFNRGFITGNTAHEDGGGIYGTLASITAGSGAVFADNSAARGYLIKEADKALYAAKIFTAHITQPFTYAYNNFDINYVGIEIEYVVTFDPQGGSAVRPALVTAGSAVEKPADPVRAGYVFTGWFKDAAATQPWDFATAVNSNITLYAGWREGPAPAVVYTVTFDSRGGSAVAAAIDIPAGSTISAPADPTRGGYTFTGWFTDEAATRKWSFESDTVNGNITLYAGWKTAAGTAADTDAPKTGDTSGLWLYTWIAVAGASLFIVALVKIKRRRKKEY</sequence>
<dbReference type="KEGG" id="cmiu:B1H56_00825"/>
<dbReference type="PANTHER" id="PTHR11319:SF35">
    <property type="entry name" value="OUTER MEMBRANE PROTEIN PMPC-RELATED"/>
    <property type="match status" value="1"/>
</dbReference>
<feature type="compositionally biased region" description="Basic and acidic residues" evidence="8">
    <location>
        <begin position="61"/>
        <end position="77"/>
    </location>
</feature>
<evidence type="ECO:0000256" key="5">
    <source>
        <dbReference type="ARBA" id="ARBA00022729"/>
    </source>
</evidence>
<dbReference type="Proteomes" id="UP000070366">
    <property type="component" value="Unassembled WGS sequence"/>
</dbReference>
<evidence type="ECO:0000256" key="2">
    <source>
        <dbReference type="ARBA" id="ARBA00004442"/>
    </source>
</evidence>
<proteinExistence type="predicted"/>
<dbReference type="GO" id="GO:0005576">
    <property type="term" value="C:extracellular region"/>
    <property type="evidence" value="ECO:0007669"/>
    <property type="project" value="UniProtKB-SubCell"/>
</dbReference>
<dbReference type="OrthoDB" id="9776008at2"/>
<gene>
    <name evidence="11" type="ORF">HMPREF3293_02519</name>
</gene>
<dbReference type="PANTHER" id="PTHR11319">
    <property type="entry name" value="G PROTEIN-COUPLED RECEPTOR-RELATED"/>
    <property type="match status" value="1"/>
</dbReference>
<keyword evidence="4" id="KW-0964">Secreted</keyword>
<dbReference type="Pfam" id="PF09479">
    <property type="entry name" value="Flg_new"/>
    <property type="match status" value="2"/>
</dbReference>
<evidence type="ECO:0000256" key="10">
    <source>
        <dbReference type="SAM" id="SignalP"/>
    </source>
</evidence>
<dbReference type="AlphaFoldDB" id="A0A136Q176"/>
<evidence type="ECO:0000256" key="7">
    <source>
        <dbReference type="ARBA" id="ARBA00023237"/>
    </source>
</evidence>
<evidence type="ECO:0000256" key="8">
    <source>
        <dbReference type="SAM" id="MobiDB-lite"/>
    </source>
</evidence>
<evidence type="ECO:0000313" key="11">
    <source>
        <dbReference type="EMBL" id="KXK64440.1"/>
    </source>
</evidence>
<dbReference type="InterPro" id="IPR011050">
    <property type="entry name" value="Pectin_lyase_fold/virulence"/>
</dbReference>
<keyword evidence="7" id="KW-0998">Cell outer membrane</keyword>
<feature type="signal peptide" evidence="10">
    <location>
        <begin position="1"/>
        <end position="38"/>
    </location>
</feature>
<dbReference type="SMART" id="SM00710">
    <property type="entry name" value="PbH1"/>
    <property type="match status" value="12"/>
</dbReference>
<feature type="transmembrane region" description="Helical" evidence="9">
    <location>
        <begin position="867"/>
        <end position="886"/>
    </location>
</feature>
<keyword evidence="9" id="KW-0812">Transmembrane</keyword>
<keyword evidence="6 9" id="KW-0472">Membrane</keyword>
<name>A0A136Q176_9FIRM</name>
<dbReference type="NCBIfam" id="TIGR01376">
    <property type="entry name" value="POMP_repeat"/>
    <property type="match status" value="2"/>
</dbReference>
<keyword evidence="5 10" id="KW-0732">Signal</keyword>
<evidence type="ECO:0000256" key="3">
    <source>
        <dbReference type="ARBA" id="ARBA00004613"/>
    </source>
</evidence>
<evidence type="ECO:0000256" key="6">
    <source>
        <dbReference type="ARBA" id="ARBA00023136"/>
    </source>
</evidence>
<dbReference type="Gene3D" id="2.60.40.4270">
    <property type="entry name" value="Listeria-Bacteroides repeat domain"/>
    <property type="match status" value="2"/>
</dbReference>
<dbReference type="InterPro" id="IPR042229">
    <property type="entry name" value="Listeria/Bacterioides_rpt_sf"/>
</dbReference>
<dbReference type="InterPro" id="IPR003368">
    <property type="entry name" value="POMP_repeat"/>
</dbReference>
<feature type="chain" id="PRO_5007478544" evidence="10">
    <location>
        <begin position="39"/>
        <end position="896"/>
    </location>
</feature>
<dbReference type="STRING" id="626937.HMPREF3293_02519"/>
<keyword evidence="9" id="KW-1133">Transmembrane helix</keyword>
<organism evidence="11 12">
    <name type="scientific">Christensenella minuta</name>
    <dbReference type="NCBI Taxonomy" id="626937"/>
    <lineage>
        <taxon>Bacteria</taxon>
        <taxon>Bacillati</taxon>
        <taxon>Bacillota</taxon>
        <taxon>Clostridia</taxon>
        <taxon>Christensenellales</taxon>
        <taxon>Christensenellaceae</taxon>
        <taxon>Christensenella</taxon>
    </lineage>
</organism>
<accession>A0A136Q176</accession>
<dbReference type="EMBL" id="LSZW01000064">
    <property type="protein sequence ID" value="KXK64440.1"/>
    <property type="molecule type" value="Genomic_DNA"/>
</dbReference>
<dbReference type="GO" id="GO:0009279">
    <property type="term" value="C:cell outer membrane"/>
    <property type="evidence" value="ECO:0007669"/>
    <property type="project" value="UniProtKB-SubCell"/>
</dbReference>
<comment type="caution">
    <text evidence="11">The sequence shown here is derived from an EMBL/GenBank/DDBJ whole genome shotgun (WGS) entry which is preliminary data.</text>
</comment>
<dbReference type="SUPFAM" id="SSF51126">
    <property type="entry name" value="Pectin lyase-like"/>
    <property type="match status" value="3"/>
</dbReference>
<dbReference type="Pfam" id="PF02415">
    <property type="entry name" value="Chlam_PMP"/>
    <property type="match status" value="1"/>
</dbReference>
<dbReference type="InterPro" id="IPR012334">
    <property type="entry name" value="Pectin_lyas_fold"/>
</dbReference>
<dbReference type="InterPro" id="IPR013378">
    <property type="entry name" value="InlB-like_B-rpt"/>
</dbReference>
<protein>
    <submittedName>
        <fullName evidence="11">Repeat protein</fullName>
    </submittedName>
</protein>
<feature type="region of interest" description="Disordered" evidence="8">
    <location>
        <begin position="56"/>
        <end position="118"/>
    </location>
</feature>
<dbReference type="PATRIC" id="fig|626937.4.peg.2477"/>
<reference evidence="11 12" key="1">
    <citation type="submission" date="2016-02" db="EMBL/GenBank/DDBJ databases">
        <authorList>
            <person name="Wen L."/>
            <person name="He K."/>
            <person name="Yang H."/>
        </authorList>
    </citation>
    <scope>NUCLEOTIDE SEQUENCE [LARGE SCALE GENOMIC DNA]</scope>
    <source>
        <strain evidence="11 12">DSM 22607</strain>
    </source>
</reference>
<evidence type="ECO:0000313" key="12">
    <source>
        <dbReference type="Proteomes" id="UP000070366"/>
    </source>
</evidence>
<evidence type="ECO:0000256" key="9">
    <source>
        <dbReference type="SAM" id="Phobius"/>
    </source>
</evidence>